<organism evidence="7 8">
    <name type="scientific">Roseburia faecis</name>
    <dbReference type="NCBI Taxonomy" id="301302"/>
    <lineage>
        <taxon>Bacteria</taxon>
        <taxon>Bacillati</taxon>
        <taxon>Bacillota</taxon>
        <taxon>Clostridia</taxon>
        <taxon>Lachnospirales</taxon>
        <taxon>Lachnospiraceae</taxon>
        <taxon>Roseburia</taxon>
    </lineage>
</organism>
<proteinExistence type="inferred from homology"/>
<dbReference type="GO" id="GO:0042910">
    <property type="term" value="F:xenobiotic transmembrane transporter activity"/>
    <property type="evidence" value="ECO:0007669"/>
    <property type="project" value="InterPro"/>
</dbReference>
<evidence type="ECO:0000256" key="4">
    <source>
        <dbReference type="ARBA" id="ARBA00022448"/>
    </source>
</evidence>
<keyword evidence="6" id="KW-0472">Membrane</keyword>
<dbReference type="InterPro" id="IPR050222">
    <property type="entry name" value="MATE_MdtK"/>
</dbReference>
<feature type="transmembrane region" description="Helical" evidence="6">
    <location>
        <begin position="111"/>
        <end position="131"/>
    </location>
</feature>
<feature type="transmembrane region" description="Helical" evidence="6">
    <location>
        <begin position="6"/>
        <end position="30"/>
    </location>
</feature>
<dbReference type="GO" id="GO:0015297">
    <property type="term" value="F:antiporter activity"/>
    <property type="evidence" value="ECO:0007669"/>
    <property type="project" value="InterPro"/>
</dbReference>
<feature type="transmembrane region" description="Helical" evidence="6">
    <location>
        <begin position="50"/>
        <end position="71"/>
    </location>
</feature>
<evidence type="ECO:0000313" key="7">
    <source>
        <dbReference type="EMBL" id="CUM80256.1"/>
    </source>
</evidence>
<gene>
    <name evidence="7" type="ORF">ERS852420_00796</name>
</gene>
<dbReference type="GO" id="GO:0005886">
    <property type="term" value="C:plasma membrane"/>
    <property type="evidence" value="ECO:0007669"/>
    <property type="project" value="TreeGrafter"/>
</dbReference>
<name>A0A173RR87_9FIRM</name>
<dbReference type="PANTHER" id="PTHR43298:SF2">
    <property type="entry name" value="FMN_FAD EXPORTER YEEO-RELATED"/>
    <property type="match status" value="1"/>
</dbReference>
<dbReference type="InterPro" id="IPR002528">
    <property type="entry name" value="MATE_fam"/>
</dbReference>
<keyword evidence="6" id="KW-1133">Transmembrane helix</keyword>
<evidence type="ECO:0000256" key="3">
    <source>
        <dbReference type="ARBA" id="ARBA00020268"/>
    </source>
</evidence>
<dbReference type="AlphaFoldDB" id="A0A173RR87"/>
<dbReference type="PANTHER" id="PTHR43298">
    <property type="entry name" value="MULTIDRUG RESISTANCE PROTEIN NORM-RELATED"/>
    <property type="match status" value="1"/>
</dbReference>
<evidence type="ECO:0000256" key="6">
    <source>
        <dbReference type="SAM" id="Phobius"/>
    </source>
</evidence>
<sequence length="222" mass="24601">MAHAFVLIMAVMVFVNVLVYVCMHPILWFLRVPQEVMEEMQQSVMNFGILMVQGLVNSFGATTMAAFAAAVKIDTFAYLPVQDFGNAYSTFVAQNYGVKDYGRIQKGTKEAFAISIVFSIIISILVCTFAASLMEIFVKAQETAVIACGVQYLRIEGSFYCGIGCLFLLYGYYRAINKAQMSVVLTVIFLGLRVVLAYILSVPLKAPGIWVAIVNHKNLKEI</sequence>
<evidence type="ECO:0000256" key="5">
    <source>
        <dbReference type="ARBA" id="ARBA00031636"/>
    </source>
</evidence>
<feature type="transmembrane region" description="Helical" evidence="6">
    <location>
        <begin position="179"/>
        <end position="200"/>
    </location>
</feature>
<comment type="function">
    <text evidence="1">Multidrug efflux pump.</text>
</comment>
<keyword evidence="4" id="KW-0813">Transport</keyword>
<dbReference type="Proteomes" id="UP000095495">
    <property type="component" value="Unassembled WGS sequence"/>
</dbReference>
<dbReference type="Pfam" id="PF01554">
    <property type="entry name" value="MatE"/>
    <property type="match status" value="1"/>
</dbReference>
<accession>A0A173RR87</accession>
<protein>
    <recommendedName>
        <fullName evidence="3">Probable multidrug resistance protein NorM</fullName>
    </recommendedName>
    <alternativeName>
        <fullName evidence="5">Multidrug-efflux transporter</fullName>
    </alternativeName>
</protein>
<keyword evidence="6" id="KW-0812">Transmembrane</keyword>
<feature type="transmembrane region" description="Helical" evidence="6">
    <location>
        <begin position="152"/>
        <end position="173"/>
    </location>
</feature>
<evidence type="ECO:0000256" key="2">
    <source>
        <dbReference type="ARBA" id="ARBA00010199"/>
    </source>
</evidence>
<reference evidence="7 8" key="1">
    <citation type="submission" date="2015-09" db="EMBL/GenBank/DDBJ databases">
        <authorList>
            <consortium name="Pathogen Informatics"/>
        </authorList>
    </citation>
    <scope>NUCLEOTIDE SEQUENCE [LARGE SCALE GENOMIC DNA]</scope>
    <source>
        <strain evidence="7 8">2789STDY5608863</strain>
    </source>
</reference>
<comment type="similarity">
    <text evidence="2">Belongs to the multi antimicrobial extrusion (MATE) (TC 2.A.66.1) family.</text>
</comment>
<dbReference type="EMBL" id="CYXV01000002">
    <property type="protein sequence ID" value="CUM80256.1"/>
    <property type="molecule type" value="Genomic_DNA"/>
</dbReference>
<evidence type="ECO:0000313" key="8">
    <source>
        <dbReference type="Proteomes" id="UP000095495"/>
    </source>
</evidence>
<evidence type="ECO:0000256" key="1">
    <source>
        <dbReference type="ARBA" id="ARBA00003408"/>
    </source>
</evidence>